<dbReference type="PROSITE" id="PS50005">
    <property type="entry name" value="TPR"/>
    <property type="match status" value="4"/>
</dbReference>
<feature type="repeat" description="TPR" evidence="4">
    <location>
        <begin position="288"/>
        <end position="321"/>
    </location>
</feature>
<dbReference type="Pfam" id="PF00515">
    <property type="entry name" value="TPR_1"/>
    <property type="match status" value="2"/>
</dbReference>
<gene>
    <name evidence="5" type="ORF">WR25_12099</name>
</gene>
<dbReference type="SUPFAM" id="SSF48452">
    <property type="entry name" value="TPR-like"/>
    <property type="match status" value="1"/>
</dbReference>
<dbReference type="GO" id="GO:0010468">
    <property type="term" value="P:regulation of gene expression"/>
    <property type="evidence" value="ECO:0007669"/>
    <property type="project" value="TreeGrafter"/>
</dbReference>
<feature type="repeat" description="TPR" evidence="4">
    <location>
        <begin position="154"/>
        <end position="187"/>
    </location>
</feature>
<dbReference type="PANTHER" id="PTHR14017:SF1">
    <property type="entry name" value="LD02225P"/>
    <property type="match status" value="1"/>
</dbReference>
<dbReference type="PANTHER" id="PTHR14017">
    <property type="entry name" value="LYSINE-SPECIFIC DEMETHYLASE"/>
    <property type="match status" value="1"/>
</dbReference>
<dbReference type="GO" id="GO:0071558">
    <property type="term" value="F:histone H3K27me2/H3K27me3 demethylase activity"/>
    <property type="evidence" value="ECO:0007669"/>
    <property type="project" value="TreeGrafter"/>
</dbReference>
<evidence type="ECO:0000256" key="1">
    <source>
        <dbReference type="ARBA" id="ARBA00004123"/>
    </source>
</evidence>
<dbReference type="EMBL" id="LIAE01010443">
    <property type="protein sequence ID" value="PAV60917.1"/>
    <property type="molecule type" value="Genomic_DNA"/>
</dbReference>
<dbReference type="AlphaFoldDB" id="A0A2A2JGX3"/>
<evidence type="ECO:0000313" key="5">
    <source>
        <dbReference type="EMBL" id="PAV60917.1"/>
    </source>
</evidence>
<evidence type="ECO:0000313" key="6">
    <source>
        <dbReference type="Proteomes" id="UP000218231"/>
    </source>
</evidence>
<protein>
    <submittedName>
        <fullName evidence="5">Uncharacterized protein</fullName>
    </submittedName>
</protein>
<dbReference type="GO" id="GO:0000978">
    <property type="term" value="F:RNA polymerase II cis-regulatory region sequence-specific DNA binding"/>
    <property type="evidence" value="ECO:0007669"/>
    <property type="project" value="TreeGrafter"/>
</dbReference>
<dbReference type="Gene3D" id="1.25.40.10">
    <property type="entry name" value="Tetratricopeptide repeat domain"/>
    <property type="match status" value="2"/>
</dbReference>
<proteinExistence type="inferred from homology"/>
<dbReference type="OrthoDB" id="418911at2759"/>
<organism evidence="5 6">
    <name type="scientific">Diploscapter pachys</name>
    <dbReference type="NCBI Taxonomy" id="2018661"/>
    <lineage>
        <taxon>Eukaryota</taxon>
        <taxon>Metazoa</taxon>
        <taxon>Ecdysozoa</taxon>
        <taxon>Nematoda</taxon>
        <taxon>Chromadorea</taxon>
        <taxon>Rhabditida</taxon>
        <taxon>Rhabditina</taxon>
        <taxon>Rhabditomorpha</taxon>
        <taxon>Rhabditoidea</taxon>
        <taxon>Rhabditidae</taxon>
        <taxon>Diploscapter</taxon>
    </lineage>
</organism>
<keyword evidence="2" id="KW-0539">Nucleus</keyword>
<comment type="caution">
    <text evidence="5">The sequence shown here is derived from an EMBL/GenBank/DDBJ whole genome shotgun (WGS) entry which is preliminary data.</text>
</comment>
<dbReference type="Pfam" id="PF13432">
    <property type="entry name" value="TPR_16"/>
    <property type="match status" value="1"/>
</dbReference>
<dbReference type="InterPro" id="IPR019734">
    <property type="entry name" value="TPR_rpt"/>
</dbReference>
<name>A0A2A2JGX3_9BILA</name>
<comment type="similarity">
    <text evidence="3">Belongs to the UTX family.</text>
</comment>
<dbReference type="Proteomes" id="UP000218231">
    <property type="component" value="Unassembled WGS sequence"/>
</dbReference>
<keyword evidence="6" id="KW-1185">Reference proteome</keyword>
<evidence type="ECO:0000256" key="2">
    <source>
        <dbReference type="ARBA" id="ARBA00023242"/>
    </source>
</evidence>
<comment type="subcellular location">
    <subcellularLocation>
        <location evidence="1">Nucleus</location>
    </subcellularLocation>
</comment>
<dbReference type="InterPro" id="IPR011990">
    <property type="entry name" value="TPR-like_helical_dom_sf"/>
</dbReference>
<reference evidence="5 6" key="1">
    <citation type="journal article" date="2017" name="Curr. Biol.">
        <title>Genome architecture and evolution of a unichromosomal asexual nematode.</title>
        <authorList>
            <person name="Fradin H."/>
            <person name="Zegar C."/>
            <person name="Gutwein M."/>
            <person name="Lucas J."/>
            <person name="Kovtun M."/>
            <person name="Corcoran D."/>
            <person name="Baugh L.R."/>
            <person name="Kiontke K."/>
            <person name="Gunsalus K."/>
            <person name="Fitch D.H."/>
            <person name="Piano F."/>
        </authorList>
    </citation>
    <scope>NUCLEOTIDE SEQUENCE [LARGE SCALE GENOMIC DNA]</scope>
    <source>
        <strain evidence="5">PF1309</strain>
    </source>
</reference>
<dbReference type="SMART" id="SM00028">
    <property type="entry name" value="TPR"/>
    <property type="match status" value="4"/>
</dbReference>
<keyword evidence="4" id="KW-0802">TPR repeat</keyword>
<dbReference type="GO" id="GO:0044666">
    <property type="term" value="C:MLL3/4 complex"/>
    <property type="evidence" value="ECO:0007669"/>
    <property type="project" value="TreeGrafter"/>
</dbReference>
<dbReference type="InterPro" id="IPR051630">
    <property type="entry name" value="Corepressor-Demethylase"/>
</dbReference>
<feature type="repeat" description="TPR" evidence="4">
    <location>
        <begin position="254"/>
        <end position="287"/>
    </location>
</feature>
<sequence>MYNTRGHLLCPASRVQGRPALSIIPPIPALCTPPPDSKMDALQMRRLDVMPSFTTLEKRRYLQITSLDFNYFYNNSNPRSCPDRHILFKANRLLENNLDALMEMNADSMAVKTRKYAVFLKLGHISLLAQDWAKALSAYQQAYNLYPDQFWKHPSNYYGLGLVYLHFKDYKLAAEAFSRLLYCYPALGCIVEVKSRLGVCFQNLSEYTRALKKFEPDNGKTFYYLGRCYGETPTKAHDAFLNYRQSIDKSEADADTWCSIGVLYQQQNQPMDALQAFICAVELDPEHSAAWTDLGILYELHHQFADALECFRKAIKFNPGQSLISSFTLFYKFKTH</sequence>
<dbReference type="GO" id="GO:0031490">
    <property type="term" value="F:chromatin DNA binding"/>
    <property type="evidence" value="ECO:0007669"/>
    <property type="project" value="TreeGrafter"/>
</dbReference>
<evidence type="ECO:0000256" key="3">
    <source>
        <dbReference type="ARBA" id="ARBA00034483"/>
    </source>
</evidence>
<feature type="repeat" description="TPR" evidence="4">
    <location>
        <begin position="116"/>
        <end position="149"/>
    </location>
</feature>
<dbReference type="STRING" id="2018661.A0A2A2JGX3"/>
<dbReference type="PROSITE" id="PS50293">
    <property type="entry name" value="TPR_REGION"/>
    <property type="match status" value="1"/>
</dbReference>
<evidence type="ECO:0000256" key="4">
    <source>
        <dbReference type="PROSITE-ProRule" id="PRU00339"/>
    </source>
</evidence>
<accession>A0A2A2JGX3</accession>